<dbReference type="EMBL" id="BAAAMR010000178">
    <property type="protein sequence ID" value="GAA2169665.1"/>
    <property type="molecule type" value="Genomic_DNA"/>
</dbReference>
<reference evidence="2 3" key="1">
    <citation type="journal article" date="2019" name="Int. J. Syst. Evol. Microbiol.">
        <title>The Global Catalogue of Microorganisms (GCM) 10K type strain sequencing project: providing services to taxonomists for standard genome sequencing and annotation.</title>
        <authorList>
            <consortium name="The Broad Institute Genomics Platform"/>
            <consortium name="The Broad Institute Genome Sequencing Center for Infectious Disease"/>
            <person name="Wu L."/>
            <person name="Ma J."/>
        </authorList>
    </citation>
    <scope>NUCLEOTIDE SEQUENCE [LARGE SCALE GENOMIC DNA]</scope>
    <source>
        <strain evidence="2 3">JCM 13850</strain>
    </source>
</reference>
<accession>A0ABN3AHU2</accession>
<feature type="compositionally biased region" description="Basic residues" evidence="1">
    <location>
        <begin position="61"/>
        <end position="70"/>
    </location>
</feature>
<proteinExistence type="predicted"/>
<protein>
    <submittedName>
        <fullName evidence="2">Uncharacterized protein</fullName>
    </submittedName>
</protein>
<feature type="region of interest" description="Disordered" evidence="1">
    <location>
        <begin position="1"/>
        <end position="79"/>
    </location>
</feature>
<evidence type="ECO:0000313" key="2">
    <source>
        <dbReference type="EMBL" id="GAA2169665.1"/>
    </source>
</evidence>
<feature type="compositionally biased region" description="Basic and acidic residues" evidence="1">
    <location>
        <begin position="21"/>
        <end position="35"/>
    </location>
</feature>
<organism evidence="2 3">
    <name type="scientific">Actinomadura napierensis</name>
    <dbReference type="NCBI Taxonomy" id="267854"/>
    <lineage>
        <taxon>Bacteria</taxon>
        <taxon>Bacillati</taxon>
        <taxon>Actinomycetota</taxon>
        <taxon>Actinomycetes</taxon>
        <taxon>Streptosporangiales</taxon>
        <taxon>Thermomonosporaceae</taxon>
        <taxon>Actinomadura</taxon>
    </lineage>
</organism>
<evidence type="ECO:0000256" key="1">
    <source>
        <dbReference type="SAM" id="MobiDB-lite"/>
    </source>
</evidence>
<gene>
    <name evidence="2" type="ORF">GCM10009727_92890</name>
</gene>
<keyword evidence="3" id="KW-1185">Reference proteome</keyword>
<feature type="compositionally biased region" description="Polar residues" evidence="1">
    <location>
        <begin position="51"/>
        <end position="60"/>
    </location>
</feature>
<dbReference type="RefSeq" id="WP_344284062.1">
    <property type="nucleotide sequence ID" value="NZ_BAAAMR010000178.1"/>
</dbReference>
<comment type="caution">
    <text evidence="2">The sequence shown here is derived from an EMBL/GenBank/DDBJ whole genome shotgun (WGS) entry which is preliminary data.</text>
</comment>
<dbReference type="Proteomes" id="UP001501020">
    <property type="component" value="Unassembled WGS sequence"/>
</dbReference>
<name>A0ABN3AHU2_9ACTN</name>
<evidence type="ECO:0000313" key="3">
    <source>
        <dbReference type="Proteomes" id="UP001501020"/>
    </source>
</evidence>
<sequence length="79" mass="8693">MGEAEREPDVEISASAEADELVVREPADVTERTTAEPEGDAESSTERHNLPRSTEANTTYRHIRISHRLAARLTDPGPP</sequence>